<comment type="subunit">
    <text evidence="2">Homodimer.</text>
</comment>
<dbReference type="EC" id="3.4.13.9" evidence="10"/>
<dbReference type="SUPFAM" id="SSF55920">
    <property type="entry name" value="Creatinase/aminopeptidase"/>
    <property type="match status" value="1"/>
</dbReference>
<dbReference type="GO" id="GO:0070006">
    <property type="term" value="F:metalloaminopeptidase activity"/>
    <property type="evidence" value="ECO:0007669"/>
    <property type="project" value="InterPro"/>
</dbReference>
<evidence type="ECO:0000256" key="11">
    <source>
        <dbReference type="ARBA" id="ARBA00044141"/>
    </source>
</evidence>
<dbReference type="GO" id="GO:0006508">
    <property type="term" value="P:proteolysis"/>
    <property type="evidence" value="ECO:0007669"/>
    <property type="project" value="UniProtKB-KW"/>
</dbReference>
<dbReference type="SUPFAM" id="SSF53092">
    <property type="entry name" value="Creatinase/prolidase N-terminal domain"/>
    <property type="match status" value="1"/>
</dbReference>
<dbReference type="Pfam" id="PF00557">
    <property type="entry name" value="Peptidase_M24"/>
    <property type="match status" value="1"/>
</dbReference>
<comment type="cofactor">
    <cofactor evidence="1">
        <name>Mn(2+)</name>
        <dbReference type="ChEBI" id="CHEBI:29035"/>
    </cofactor>
</comment>
<evidence type="ECO:0000256" key="15">
    <source>
        <dbReference type="ARBA" id="ARBA00048994"/>
    </source>
</evidence>
<keyword evidence="6" id="KW-0224">Dipeptidase</keyword>
<evidence type="ECO:0000256" key="4">
    <source>
        <dbReference type="ARBA" id="ARBA00022723"/>
    </source>
</evidence>
<evidence type="ECO:0000259" key="16">
    <source>
        <dbReference type="SMART" id="SM01011"/>
    </source>
</evidence>
<organism evidence="17">
    <name type="scientific">Aureoumbra lagunensis</name>
    <dbReference type="NCBI Taxonomy" id="44058"/>
    <lineage>
        <taxon>Eukaryota</taxon>
        <taxon>Sar</taxon>
        <taxon>Stramenopiles</taxon>
        <taxon>Ochrophyta</taxon>
        <taxon>Pelagophyceae</taxon>
        <taxon>Pelagomonadales</taxon>
        <taxon>Aureoumbra</taxon>
    </lineage>
</organism>
<dbReference type="InterPro" id="IPR029149">
    <property type="entry name" value="Creatin/AminoP/Spt16_N"/>
</dbReference>
<dbReference type="Pfam" id="PF05195">
    <property type="entry name" value="AMP_N"/>
    <property type="match status" value="1"/>
</dbReference>
<dbReference type="Gene3D" id="3.90.230.10">
    <property type="entry name" value="Creatinase/methionine aminopeptidase superfamily"/>
    <property type="match status" value="1"/>
</dbReference>
<proteinExistence type="inferred from homology"/>
<keyword evidence="7" id="KW-0482">Metalloprotease</keyword>
<name>A0A7S3ND60_9STRA</name>
<evidence type="ECO:0000256" key="14">
    <source>
        <dbReference type="ARBA" id="ARBA00044351"/>
    </source>
</evidence>
<dbReference type="AlphaFoldDB" id="A0A7S3ND60"/>
<dbReference type="InterPro" id="IPR036005">
    <property type="entry name" value="Creatinase/aminopeptidase-like"/>
</dbReference>
<keyword evidence="5" id="KW-0378">Hydrolase</keyword>
<evidence type="ECO:0000256" key="5">
    <source>
        <dbReference type="ARBA" id="ARBA00022801"/>
    </source>
</evidence>
<keyword evidence="4" id="KW-0479">Metal-binding</keyword>
<feature type="domain" description="Aminopeptidase P N-terminal" evidence="16">
    <location>
        <begin position="37"/>
        <end position="174"/>
    </location>
</feature>
<evidence type="ECO:0000256" key="1">
    <source>
        <dbReference type="ARBA" id="ARBA00001936"/>
    </source>
</evidence>
<evidence type="ECO:0000256" key="6">
    <source>
        <dbReference type="ARBA" id="ARBA00022997"/>
    </source>
</evidence>
<evidence type="ECO:0000256" key="13">
    <source>
        <dbReference type="ARBA" id="ARBA00044284"/>
    </source>
</evidence>
<evidence type="ECO:0000256" key="3">
    <source>
        <dbReference type="ARBA" id="ARBA00022670"/>
    </source>
</evidence>
<protein>
    <recommendedName>
        <fullName evidence="11">Xaa-Pro dipeptidase</fullName>
        <ecNumber evidence="10">3.4.13.9</ecNumber>
    </recommendedName>
    <alternativeName>
        <fullName evidence="14">Imidodipeptidase</fullName>
    </alternativeName>
    <alternativeName>
        <fullName evidence="12">Peptidase D</fullName>
    </alternativeName>
    <alternativeName>
        <fullName evidence="13">Proline dipeptidase</fullName>
    </alternativeName>
</protein>
<dbReference type="InterPro" id="IPR007865">
    <property type="entry name" value="Aminopep_P_N"/>
</dbReference>
<evidence type="ECO:0000256" key="12">
    <source>
        <dbReference type="ARBA" id="ARBA00044252"/>
    </source>
</evidence>
<comment type="similarity">
    <text evidence="9">Belongs to the peptidase M24B family. Eukaryotic-type prolidase subfamily.</text>
</comment>
<gene>
    <name evidence="17" type="ORF">ALAG00032_LOCUS42</name>
</gene>
<evidence type="ECO:0000256" key="9">
    <source>
        <dbReference type="ARBA" id="ARBA00043990"/>
    </source>
</evidence>
<dbReference type="PANTHER" id="PTHR48480">
    <property type="match status" value="1"/>
</dbReference>
<dbReference type="SMART" id="SM01011">
    <property type="entry name" value="AMP_N"/>
    <property type="match status" value="1"/>
</dbReference>
<dbReference type="InterPro" id="IPR000994">
    <property type="entry name" value="Pept_M24"/>
</dbReference>
<accession>A0A7S3ND60</accession>
<comment type="catalytic activity">
    <reaction evidence="15">
        <text>Xaa-L-Pro dipeptide + H2O = an L-alpha-amino acid + L-proline</text>
        <dbReference type="Rhea" id="RHEA:76407"/>
        <dbReference type="ChEBI" id="CHEBI:15377"/>
        <dbReference type="ChEBI" id="CHEBI:59869"/>
        <dbReference type="ChEBI" id="CHEBI:60039"/>
        <dbReference type="ChEBI" id="CHEBI:195196"/>
        <dbReference type="EC" id="3.4.13.9"/>
    </reaction>
</comment>
<reference evidence="17" key="1">
    <citation type="submission" date="2021-01" db="EMBL/GenBank/DDBJ databases">
        <authorList>
            <person name="Corre E."/>
            <person name="Pelletier E."/>
            <person name="Niang G."/>
            <person name="Scheremetjew M."/>
            <person name="Finn R."/>
            <person name="Kale V."/>
            <person name="Holt S."/>
            <person name="Cochrane G."/>
            <person name="Meng A."/>
            <person name="Brown T."/>
            <person name="Cohen L."/>
        </authorList>
    </citation>
    <scope>NUCLEOTIDE SEQUENCE</scope>
    <source>
        <strain evidence="17">CCMP1510</strain>
    </source>
</reference>
<dbReference type="PANTHER" id="PTHR48480:SF2">
    <property type="entry name" value="PEPTIDASE D"/>
    <property type="match status" value="1"/>
</dbReference>
<dbReference type="GO" id="GO:0102009">
    <property type="term" value="F:proline dipeptidase activity"/>
    <property type="evidence" value="ECO:0007669"/>
    <property type="project" value="UniProtKB-EC"/>
</dbReference>
<dbReference type="Gene3D" id="3.40.350.10">
    <property type="entry name" value="Creatinase/prolidase N-terminal domain"/>
    <property type="match status" value="1"/>
</dbReference>
<evidence type="ECO:0000256" key="8">
    <source>
        <dbReference type="ARBA" id="ARBA00023211"/>
    </source>
</evidence>
<dbReference type="InterPro" id="IPR052433">
    <property type="entry name" value="X-Pro_dipept-like"/>
</dbReference>
<dbReference type="CDD" id="cd01087">
    <property type="entry name" value="Prolidase"/>
    <property type="match status" value="1"/>
</dbReference>
<keyword evidence="8" id="KW-0464">Manganese</keyword>
<evidence type="ECO:0000256" key="10">
    <source>
        <dbReference type="ARBA" id="ARBA00044051"/>
    </source>
</evidence>
<evidence type="ECO:0000256" key="7">
    <source>
        <dbReference type="ARBA" id="ARBA00023049"/>
    </source>
</evidence>
<sequence>MENPKAKKIARLEESDLHVPGAFADVLFSRGVHTLAISKKLHAENREKYVNKMRVALAVDEVAPIVVFKGGVSRCRNDSDFEELFRQESYFQYLFGVKEPDWYGSIDIQSGEARLFAPRLPSEFAIWMGKIASAESLSAKYGVPVIWIDAMDNFLNSFTTQAKISLQGTNSDSDQSIENALTWDRPHVQTVLSSLAFNNLAECRVIKSSAEIEVVRYACYSASRAHVAVMKSAKPGDYEYQLEARFLAACYEKQGCRNVAYTSICACGPNGAILHYGHAGEPNAGRLEEDHMALLDMGCEYHCYCSDITCSFPARGEFSSDQRIIYQAVLNAQRAVIAAAKPGVSWVAMHELAEKTILCALQQAGILIPDLPITKFLDADIGALFMPHGLGHFIGLDTHDVGGYLPGHPQRSKRPGKSKLRTSRILQPGMLLTIEPGCYFIDALLDPALQNPETARFFVPHVLSRFRGFGGVRLEDVVLITNAGLSNLTLCPRTIDEVEGVMSGSLEWPPPTDTAPELQRAWGSFKNGAFHHEPLL</sequence>
<dbReference type="GO" id="GO:0030145">
    <property type="term" value="F:manganese ion binding"/>
    <property type="evidence" value="ECO:0007669"/>
    <property type="project" value="InterPro"/>
</dbReference>
<keyword evidence="3" id="KW-0645">Protease</keyword>
<evidence type="ECO:0000313" key="17">
    <source>
        <dbReference type="EMBL" id="CAE0359314.1"/>
    </source>
</evidence>
<dbReference type="EMBL" id="HBIJ01000061">
    <property type="protein sequence ID" value="CAE0359314.1"/>
    <property type="molecule type" value="Transcribed_RNA"/>
</dbReference>
<evidence type="ECO:0000256" key="2">
    <source>
        <dbReference type="ARBA" id="ARBA00011738"/>
    </source>
</evidence>